<evidence type="ECO:0000313" key="8">
    <source>
        <dbReference type="EMBL" id="KAK7865547.1"/>
    </source>
</evidence>
<dbReference type="PROSITE" id="PS50031">
    <property type="entry name" value="EH"/>
    <property type="match status" value="1"/>
</dbReference>
<protein>
    <recommendedName>
        <fullName evidence="10">Sorting nexin-8</fullName>
    </recommendedName>
</protein>
<dbReference type="GO" id="GO:0031901">
    <property type="term" value="C:early endosome membrane"/>
    <property type="evidence" value="ECO:0007669"/>
    <property type="project" value="TreeGrafter"/>
</dbReference>
<comment type="subcellular location">
    <subcellularLocation>
        <location evidence="1">Membrane</location>
        <topology evidence="1">Peripheral membrane protein</topology>
        <orientation evidence="1">Cytoplasmic side</orientation>
    </subcellularLocation>
</comment>
<dbReference type="SUPFAM" id="SSF64268">
    <property type="entry name" value="PX domain"/>
    <property type="match status" value="1"/>
</dbReference>
<dbReference type="EMBL" id="JAZDUA010000172">
    <property type="protein sequence ID" value="KAK7865547.1"/>
    <property type="molecule type" value="Genomic_DNA"/>
</dbReference>
<accession>A0AAN9VRM8</accession>
<dbReference type="GO" id="GO:0034498">
    <property type="term" value="P:early endosome to Golgi transport"/>
    <property type="evidence" value="ECO:0007669"/>
    <property type="project" value="TreeGrafter"/>
</dbReference>
<dbReference type="CDD" id="cd06866">
    <property type="entry name" value="PX_SNX8_Mvp1p_like"/>
    <property type="match status" value="1"/>
</dbReference>
<keyword evidence="5" id="KW-0472">Membrane</keyword>
<comment type="caution">
    <text evidence="8">The sequence shown here is derived from an EMBL/GenBank/DDBJ whole genome shotgun (WGS) entry which is preliminary data.</text>
</comment>
<dbReference type="GO" id="GO:0005829">
    <property type="term" value="C:cytosol"/>
    <property type="evidence" value="ECO:0007669"/>
    <property type="project" value="GOC"/>
</dbReference>
<dbReference type="Pfam" id="PF19566">
    <property type="entry name" value="Snx8_BAR_dom"/>
    <property type="match status" value="1"/>
</dbReference>
<dbReference type="PROSITE" id="PS50195">
    <property type="entry name" value="PX"/>
    <property type="match status" value="1"/>
</dbReference>
<evidence type="ECO:0000256" key="2">
    <source>
        <dbReference type="ARBA" id="ARBA00010883"/>
    </source>
</evidence>
<gene>
    <name evidence="8" type="ORF">R5R35_010089</name>
</gene>
<dbReference type="InterPro" id="IPR001683">
    <property type="entry name" value="PX_dom"/>
</dbReference>
<evidence type="ECO:0008006" key="10">
    <source>
        <dbReference type="Google" id="ProtNLM"/>
    </source>
</evidence>
<dbReference type="PANTHER" id="PTHR46571:SF1">
    <property type="entry name" value="SORTING NEXIN-8"/>
    <property type="match status" value="1"/>
</dbReference>
<dbReference type="Gene3D" id="1.10.238.10">
    <property type="entry name" value="EF-hand"/>
    <property type="match status" value="1"/>
</dbReference>
<dbReference type="Gene3D" id="3.30.1520.10">
    <property type="entry name" value="Phox-like domain"/>
    <property type="match status" value="1"/>
</dbReference>
<dbReference type="InterPro" id="IPR000261">
    <property type="entry name" value="EH_dom"/>
</dbReference>
<organism evidence="8 9">
    <name type="scientific">Gryllus longicercus</name>
    <dbReference type="NCBI Taxonomy" id="2509291"/>
    <lineage>
        <taxon>Eukaryota</taxon>
        <taxon>Metazoa</taxon>
        <taxon>Ecdysozoa</taxon>
        <taxon>Arthropoda</taxon>
        <taxon>Hexapoda</taxon>
        <taxon>Insecta</taxon>
        <taxon>Pterygota</taxon>
        <taxon>Neoptera</taxon>
        <taxon>Polyneoptera</taxon>
        <taxon>Orthoptera</taxon>
        <taxon>Ensifera</taxon>
        <taxon>Gryllidea</taxon>
        <taxon>Grylloidea</taxon>
        <taxon>Gryllidae</taxon>
        <taxon>Gryllinae</taxon>
        <taxon>Gryllus</taxon>
    </lineage>
</organism>
<dbReference type="InterPro" id="IPR035704">
    <property type="entry name" value="SNX8/Mvp1_PX"/>
</dbReference>
<evidence type="ECO:0000256" key="3">
    <source>
        <dbReference type="ARBA" id="ARBA00022448"/>
    </source>
</evidence>
<sequence>MATDLAVGSVPAVYREIYDMCSYSDYVSKEVFYKLLLQSELPTHTLSLIWDLAVEPKQCSLSRHSLYKALALVAWCQQGKEPSAKLLENFSGQELPKPQLGDLEEVKQFMLQLKHNLSPSQLSLRYSEICLLDTIEVDILPEKKGIILKHVEYQVFSKRFNSLVKRRYNDFLALHELLLGRFPYRLIPKLPPKKIVGGGSHFIEERRKSLLRWLTLVARHPALVSDPILNFFLTYSGPDVQHKIREVFRRIPDEFTTSELAEKAKELVPPETVTEFANSREQIRIILSGVSRLKQIVDLLAEGSHGYAAYMADLGSQLTTLACEPYGSSLWNTGGNKVWAEMKKGFHIISKEFGLLSSKALQQAAREEEEVCEKLNLLLDILVAYRELCDRHEKGVQQDHTKALSKMLMLKKRQMQGVVRNTDAESVQQLESKMMEQEAIIANVELRNAFSLHCLHVETQLVHAYLEILASVLNTLVAVQAQGHTELADVWRLIQPTVLKCLPEKK</sequence>
<evidence type="ECO:0000313" key="9">
    <source>
        <dbReference type="Proteomes" id="UP001378592"/>
    </source>
</evidence>
<dbReference type="InterPro" id="IPR045734">
    <property type="entry name" value="Snx8_BAR_dom"/>
</dbReference>
<feature type="domain" description="EH" evidence="6">
    <location>
        <begin position="35"/>
        <end position="96"/>
    </location>
</feature>
<proteinExistence type="inferred from homology"/>
<evidence type="ECO:0000256" key="5">
    <source>
        <dbReference type="ARBA" id="ARBA00023136"/>
    </source>
</evidence>
<keyword evidence="4" id="KW-0653">Protein transport</keyword>
<evidence type="ECO:0000259" key="6">
    <source>
        <dbReference type="PROSITE" id="PS50031"/>
    </source>
</evidence>
<reference evidence="8 9" key="1">
    <citation type="submission" date="2024-03" db="EMBL/GenBank/DDBJ databases">
        <title>The genome assembly and annotation of the cricket Gryllus longicercus Weissman &amp; Gray.</title>
        <authorList>
            <person name="Szrajer S."/>
            <person name="Gray D."/>
            <person name="Ylla G."/>
        </authorList>
    </citation>
    <scope>NUCLEOTIDE SEQUENCE [LARGE SCALE GENOMIC DNA]</scope>
    <source>
        <strain evidence="8">DAG 2021-001</strain>
        <tissue evidence="8">Whole body minus gut</tissue>
    </source>
</reference>
<name>A0AAN9VRM8_9ORTH</name>
<dbReference type="Pfam" id="PF00787">
    <property type="entry name" value="PX"/>
    <property type="match status" value="1"/>
</dbReference>
<evidence type="ECO:0000259" key="7">
    <source>
        <dbReference type="PROSITE" id="PS50195"/>
    </source>
</evidence>
<dbReference type="GO" id="GO:0006886">
    <property type="term" value="P:intracellular protein transport"/>
    <property type="evidence" value="ECO:0007669"/>
    <property type="project" value="TreeGrafter"/>
</dbReference>
<dbReference type="InterPro" id="IPR028662">
    <property type="entry name" value="SNX8/Mvp1"/>
</dbReference>
<dbReference type="AlphaFoldDB" id="A0AAN9VRM8"/>
<dbReference type="PANTHER" id="PTHR46571">
    <property type="entry name" value="SORTING NEXIN-8"/>
    <property type="match status" value="1"/>
</dbReference>
<comment type="similarity">
    <text evidence="2">Belongs to the sorting nexin family.</text>
</comment>
<keyword evidence="3" id="KW-0813">Transport</keyword>
<feature type="domain" description="PX" evidence="7">
    <location>
        <begin position="131"/>
        <end position="239"/>
    </location>
</feature>
<dbReference type="GO" id="GO:0035091">
    <property type="term" value="F:phosphatidylinositol binding"/>
    <property type="evidence" value="ECO:0007669"/>
    <property type="project" value="InterPro"/>
</dbReference>
<dbReference type="InterPro" id="IPR036871">
    <property type="entry name" value="PX_dom_sf"/>
</dbReference>
<dbReference type="Proteomes" id="UP001378592">
    <property type="component" value="Unassembled WGS sequence"/>
</dbReference>
<evidence type="ECO:0000256" key="1">
    <source>
        <dbReference type="ARBA" id="ARBA00004287"/>
    </source>
</evidence>
<evidence type="ECO:0000256" key="4">
    <source>
        <dbReference type="ARBA" id="ARBA00022927"/>
    </source>
</evidence>
<dbReference type="SMART" id="SM00312">
    <property type="entry name" value="PX"/>
    <property type="match status" value="1"/>
</dbReference>
<dbReference type="CDD" id="cd07597">
    <property type="entry name" value="BAR_SNX8"/>
    <property type="match status" value="1"/>
</dbReference>
<keyword evidence="9" id="KW-1185">Reference proteome</keyword>